<organism evidence="1 2">
    <name type="scientific">Holothuria leucospilota</name>
    <name type="common">Black long sea cucumber</name>
    <name type="synonym">Mertensiothuria leucospilota</name>
    <dbReference type="NCBI Taxonomy" id="206669"/>
    <lineage>
        <taxon>Eukaryota</taxon>
        <taxon>Metazoa</taxon>
        <taxon>Echinodermata</taxon>
        <taxon>Eleutherozoa</taxon>
        <taxon>Echinozoa</taxon>
        <taxon>Holothuroidea</taxon>
        <taxon>Aspidochirotacea</taxon>
        <taxon>Aspidochirotida</taxon>
        <taxon>Holothuriidae</taxon>
        <taxon>Holothuria</taxon>
    </lineage>
</organism>
<gene>
    <name evidence="1" type="ORF">HOLleu_10857</name>
</gene>
<name>A0A9Q1CE49_HOLLE</name>
<evidence type="ECO:0000313" key="2">
    <source>
        <dbReference type="Proteomes" id="UP001152320"/>
    </source>
</evidence>
<dbReference type="OrthoDB" id="5984724at2759"/>
<sequence>MVYTRDELNIDGSNIPTQADEDIWPNLAGLTIPEVNIDDISILIGQDCPEALMPLDIRNGPKGSPFAIRTQLGWVINGPMDKSTRRRVSVNFVEVNRSLEVN</sequence>
<evidence type="ECO:0008006" key="3">
    <source>
        <dbReference type="Google" id="ProtNLM"/>
    </source>
</evidence>
<proteinExistence type="predicted"/>
<accession>A0A9Q1CE49</accession>
<dbReference type="PANTHER" id="PTHR47331:SF1">
    <property type="entry name" value="GAG-LIKE PROTEIN"/>
    <property type="match status" value="1"/>
</dbReference>
<dbReference type="PANTHER" id="PTHR47331">
    <property type="entry name" value="PHD-TYPE DOMAIN-CONTAINING PROTEIN"/>
    <property type="match status" value="1"/>
</dbReference>
<dbReference type="EMBL" id="JAIZAY010000004">
    <property type="protein sequence ID" value="KAJ8043661.1"/>
    <property type="molecule type" value="Genomic_DNA"/>
</dbReference>
<reference evidence="1" key="1">
    <citation type="submission" date="2021-10" db="EMBL/GenBank/DDBJ databases">
        <title>Tropical sea cucumber genome reveals ecological adaptation and Cuvierian tubules defense mechanism.</title>
        <authorList>
            <person name="Chen T."/>
        </authorList>
    </citation>
    <scope>NUCLEOTIDE SEQUENCE</scope>
    <source>
        <strain evidence="1">Nanhai2018</strain>
        <tissue evidence="1">Muscle</tissue>
    </source>
</reference>
<dbReference type="Proteomes" id="UP001152320">
    <property type="component" value="Chromosome 4"/>
</dbReference>
<protein>
    <recommendedName>
        <fullName evidence="3">Peptidase aspartic putative domain-containing protein</fullName>
    </recommendedName>
</protein>
<evidence type="ECO:0000313" key="1">
    <source>
        <dbReference type="EMBL" id="KAJ8043661.1"/>
    </source>
</evidence>
<keyword evidence="2" id="KW-1185">Reference proteome</keyword>
<comment type="caution">
    <text evidence="1">The sequence shown here is derived from an EMBL/GenBank/DDBJ whole genome shotgun (WGS) entry which is preliminary data.</text>
</comment>
<dbReference type="AlphaFoldDB" id="A0A9Q1CE49"/>